<keyword evidence="10" id="KW-1185">Reference proteome</keyword>
<keyword evidence="6" id="KW-0472">Membrane</keyword>
<dbReference type="Gene3D" id="3.40.50.12780">
    <property type="entry name" value="N-terminal domain of ligase-like"/>
    <property type="match status" value="1"/>
</dbReference>
<proteinExistence type="inferred from homology"/>
<organism evidence="9 10">
    <name type="scientific">Cajanus cajan</name>
    <name type="common">Pigeon pea</name>
    <name type="synonym">Cajanus indicus</name>
    <dbReference type="NCBI Taxonomy" id="3821"/>
    <lineage>
        <taxon>Eukaryota</taxon>
        <taxon>Viridiplantae</taxon>
        <taxon>Streptophyta</taxon>
        <taxon>Embryophyta</taxon>
        <taxon>Tracheophyta</taxon>
        <taxon>Spermatophyta</taxon>
        <taxon>Magnoliopsida</taxon>
        <taxon>eudicotyledons</taxon>
        <taxon>Gunneridae</taxon>
        <taxon>Pentapetalae</taxon>
        <taxon>rosids</taxon>
        <taxon>fabids</taxon>
        <taxon>Fabales</taxon>
        <taxon>Fabaceae</taxon>
        <taxon>Papilionoideae</taxon>
        <taxon>50 kb inversion clade</taxon>
        <taxon>NPAAA clade</taxon>
        <taxon>indigoferoid/millettioid clade</taxon>
        <taxon>Phaseoleae</taxon>
        <taxon>Cajanus</taxon>
    </lineage>
</organism>
<dbReference type="EMBL" id="CM003611">
    <property type="protein sequence ID" value="KYP60676.1"/>
    <property type="molecule type" value="Genomic_DNA"/>
</dbReference>
<dbReference type="InterPro" id="IPR042099">
    <property type="entry name" value="ANL_N_sf"/>
</dbReference>
<dbReference type="InterPro" id="IPR020845">
    <property type="entry name" value="AMP-binding_CS"/>
</dbReference>
<dbReference type="InterPro" id="IPR000873">
    <property type="entry name" value="AMP-dep_synth/lig_dom"/>
</dbReference>
<dbReference type="PANTHER" id="PTHR24096:SF337">
    <property type="entry name" value="4-COUMARATE--COA LIGASE"/>
    <property type="match status" value="1"/>
</dbReference>
<keyword evidence="3" id="KW-0547">Nucleotide-binding</keyword>
<dbReference type="PROSITE" id="PS00018">
    <property type="entry name" value="EF_HAND_1"/>
    <property type="match status" value="1"/>
</dbReference>
<keyword evidence="6" id="KW-1133">Transmembrane helix</keyword>
<dbReference type="Pfam" id="PF00501">
    <property type="entry name" value="AMP-binding"/>
    <property type="match status" value="1"/>
</dbReference>
<protein>
    <submittedName>
        <fullName evidence="9">4-coumarate--CoA ligase-like 5</fullName>
    </submittedName>
</protein>
<keyword evidence="2" id="KW-0436">Ligase</keyword>
<evidence type="ECO:0000256" key="5">
    <source>
        <dbReference type="SAM" id="MobiDB-lite"/>
    </source>
</evidence>
<evidence type="ECO:0000256" key="1">
    <source>
        <dbReference type="ARBA" id="ARBA00006432"/>
    </source>
</evidence>
<evidence type="ECO:0000259" key="7">
    <source>
        <dbReference type="Pfam" id="PF00501"/>
    </source>
</evidence>
<name>A0A151T0U8_CAJCA</name>
<evidence type="ECO:0000256" key="4">
    <source>
        <dbReference type="ARBA" id="ARBA00022840"/>
    </source>
</evidence>
<feature type="region of interest" description="Disordered" evidence="5">
    <location>
        <begin position="1"/>
        <end position="27"/>
    </location>
</feature>
<dbReference type="Pfam" id="PF13193">
    <property type="entry name" value="AMP-binding_C"/>
    <property type="match status" value="1"/>
</dbReference>
<dbReference type="InterPro" id="IPR018247">
    <property type="entry name" value="EF_Hand_1_Ca_BS"/>
</dbReference>
<sequence length="571" mass="61992">MSGEEVWSSNEEEYNKPQPPFGNKSGYDSRTGIYHSLVKLDTKHELPTKLDLNTANFVLSQFPQAGLAEARIAFIDSSTNRSVSYAELRQSIYSLASALFHGLEVRKGDVVLVLSPNSILYSAICLAVLSVGAVLTTANPINTASEIAKQVRDSGAKLAISAPEELHKLIPTGVPTILTSRSSDGKMLSVEELIEGCYGSPEFLPHVPVAQSDTAAILYSSGTTGVSKGVVLTHANLISIMRLLWWSADVSASQDDVFLAFIPMFHVYGLVFFGFGLLCVGVTTILMQKFDLPAMLDAIQKHKVNNLPAVPPVILALVKHASKIRCDLSSLRRVGSGAAPLSKEVAQDFRRMFPWTELRQGYGLTESCGGATFFASDKDAKAHPDACGRLLPTFCAKVVDTETGKPLPPNKEGELWFKSPTIMKGYLGNLEATTATLDSEGWLMTGDLGYIDENGFVYIVERIKELIKHNGYQVAPAELESVLLSHPLIVDAAVIPVEDEETGQIPMAYVVRAAGSKLSEDQVIQFVAGQVAPYKKVRRVSFIDTIPKSAAGKILRKDLVSQSKYQLVSKL</sequence>
<comment type="similarity">
    <text evidence="1">Belongs to the ATP-dependent AMP-binding enzyme family.</text>
</comment>
<feature type="transmembrane region" description="Helical" evidence="6">
    <location>
        <begin position="119"/>
        <end position="138"/>
    </location>
</feature>
<dbReference type="Gramene" id="C.cajan_22425.t">
    <property type="protein sequence ID" value="C.cajan_22425.t"/>
    <property type="gene ID" value="C.cajan_22425"/>
</dbReference>
<dbReference type="GO" id="GO:0005524">
    <property type="term" value="F:ATP binding"/>
    <property type="evidence" value="ECO:0007669"/>
    <property type="project" value="UniProtKB-KW"/>
</dbReference>
<dbReference type="FunFam" id="3.40.50.12780:FF:000003">
    <property type="entry name" value="Long-chain-fatty-acid--CoA ligase FadD"/>
    <property type="match status" value="1"/>
</dbReference>
<evidence type="ECO:0000256" key="6">
    <source>
        <dbReference type="SAM" id="Phobius"/>
    </source>
</evidence>
<dbReference type="InterPro" id="IPR025110">
    <property type="entry name" value="AMP-bd_C"/>
</dbReference>
<evidence type="ECO:0000313" key="9">
    <source>
        <dbReference type="EMBL" id="KYP60676.1"/>
    </source>
</evidence>
<accession>A0A151T0U8</accession>
<evidence type="ECO:0000256" key="2">
    <source>
        <dbReference type="ARBA" id="ARBA00022598"/>
    </source>
</evidence>
<dbReference type="Proteomes" id="UP000075243">
    <property type="component" value="Chromosome 9"/>
</dbReference>
<evidence type="ECO:0000313" key="10">
    <source>
        <dbReference type="Proteomes" id="UP000075243"/>
    </source>
</evidence>
<dbReference type="SUPFAM" id="SSF56801">
    <property type="entry name" value="Acetyl-CoA synthetase-like"/>
    <property type="match status" value="1"/>
</dbReference>
<dbReference type="STRING" id="3821.A0A151T0U8"/>
<evidence type="ECO:0000256" key="3">
    <source>
        <dbReference type="ARBA" id="ARBA00022741"/>
    </source>
</evidence>
<dbReference type="InterPro" id="IPR045851">
    <property type="entry name" value="AMP-bd_C_sf"/>
</dbReference>
<dbReference type="AlphaFoldDB" id="A0A151T0U8"/>
<dbReference type="PANTHER" id="PTHR24096">
    <property type="entry name" value="LONG-CHAIN-FATTY-ACID--COA LIGASE"/>
    <property type="match status" value="1"/>
</dbReference>
<evidence type="ECO:0000259" key="8">
    <source>
        <dbReference type="Pfam" id="PF13193"/>
    </source>
</evidence>
<reference evidence="9 10" key="1">
    <citation type="journal article" date="2012" name="Nat. Biotechnol.">
        <title>Draft genome sequence of pigeonpea (Cajanus cajan), an orphan legume crop of resource-poor farmers.</title>
        <authorList>
            <person name="Varshney R.K."/>
            <person name="Chen W."/>
            <person name="Li Y."/>
            <person name="Bharti A.K."/>
            <person name="Saxena R.K."/>
            <person name="Schlueter J.A."/>
            <person name="Donoghue M.T."/>
            <person name="Azam S."/>
            <person name="Fan G."/>
            <person name="Whaley A.M."/>
            <person name="Farmer A.D."/>
            <person name="Sheridan J."/>
            <person name="Iwata A."/>
            <person name="Tuteja R."/>
            <person name="Penmetsa R.V."/>
            <person name="Wu W."/>
            <person name="Upadhyaya H.D."/>
            <person name="Yang S.P."/>
            <person name="Shah T."/>
            <person name="Saxena K.B."/>
            <person name="Michael T."/>
            <person name="McCombie W.R."/>
            <person name="Yang B."/>
            <person name="Zhang G."/>
            <person name="Yang H."/>
            <person name="Wang J."/>
            <person name="Spillane C."/>
            <person name="Cook D.R."/>
            <person name="May G.D."/>
            <person name="Xu X."/>
            <person name="Jackson S.A."/>
        </authorList>
    </citation>
    <scope>NUCLEOTIDE SEQUENCE [LARGE SCALE GENOMIC DNA]</scope>
    <source>
        <strain evidence="10">cv. Asha</strain>
    </source>
</reference>
<feature type="transmembrane region" description="Helical" evidence="6">
    <location>
        <begin position="260"/>
        <end position="286"/>
    </location>
</feature>
<dbReference type="OMA" id="YMMRRFD"/>
<dbReference type="Gene3D" id="3.30.300.30">
    <property type="match status" value="1"/>
</dbReference>
<keyword evidence="6" id="KW-0812">Transmembrane</keyword>
<dbReference type="GO" id="GO:0016405">
    <property type="term" value="F:CoA-ligase activity"/>
    <property type="evidence" value="ECO:0007669"/>
    <property type="project" value="TreeGrafter"/>
</dbReference>
<keyword evidence="4" id="KW-0067">ATP-binding</keyword>
<gene>
    <name evidence="9" type="ORF">KK1_023084</name>
</gene>
<dbReference type="CDD" id="cd05904">
    <property type="entry name" value="4CL"/>
    <property type="match status" value="1"/>
</dbReference>
<dbReference type="PROSITE" id="PS00455">
    <property type="entry name" value="AMP_BINDING"/>
    <property type="match status" value="1"/>
</dbReference>
<feature type="domain" description="AMP-dependent synthetase/ligase" evidence="7">
    <location>
        <begin position="70"/>
        <end position="427"/>
    </location>
</feature>
<feature type="domain" description="AMP-binding enzyme C-terminal" evidence="8">
    <location>
        <begin position="478"/>
        <end position="553"/>
    </location>
</feature>
<dbReference type="FunFam" id="3.30.300.30:FF:000007">
    <property type="entry name" value="4-coumarate--CoA ligase 2"/>
    <property type="match status" value="1"/>
</dbReference>
<dbReference type="OrthoDB" id="10253869at2759"/>